<keyword evidence="9 20" id="KW-0132">Cell division</keyword>
<dbReference type="Gene3D" id="3.90.78.10">
    <property type="entry name" value="UDP-N-acetylenolpyruvoylglucosamine reductase, C-terminal domain"/>
    <property type="match status" value="1"/>
</dbReference>
<evidence type="ECO:0000256" key="3">
    <source>
        <dbReference type="ARBA" id="ARBA00004496"/>
    </source>
</evidence>
<dbReference type="InterPro" id="IPR036635">
    <property type="entry name" value="MurB_C_sf"/>
</dbReference>
<dbReference type="InterPro" id="IPR016166">
    <property type="entry name" value="FAD-bd_PCMH"/>
</dbReference>
<dbReference type="GO" id="GO:0005829">
    <property type="term" value="C:cytosol"/>
    <property type="evidence" value="ECO:0007669"/>
    <property type="project" value="TreeGrafter"/>
</dbReference>
<comment type="caution">
    <text evidence="22">The sequence shown here is derived from an EMBL/GenBank/DDBJ whole genome shotgun (WGS) entry which is preliminary data.</text>
</comment>
<dbReference type="EMBL" id="LNDJ01000056">
    <property type="protein sequence ID" value="KRU22870.1"/>
    <property type="molecule type" value="Genomic_DNA"/>
</dbReference>
<evidence type="ECO:0000256" key="17">
    <source>
        <dbReference type="ARBA" id="ARBA00023316"/>
    </source>
</evidence>
<evidence type="ECO:0000256" key="1">
    <source>
        <dbReference type="ARBA" id="ARBA00001974"/>
    </source>
</evidence>
<dbReference type="PANTHER" id="PTHR21071">
    <property type="entry name" value="UDP-N-ACETYLENOLPYRUVOYLGLUCOSAMINE REDUCTASE"/>
    <property type="match status" value="1"/>
</dbReference>
<name>A0A0T6DT88_9GAMM</name>
<dbReference type="InterPro" id="IPR016167">
    <property type="entry name" value="FAD-bd_PCMH_sub1"/>
</dbReference>
<organism evidence="22 23">
    <name type="scientific">Psychrobacter piscatorii</name>
    <dbReference type="NCBI Taxonomy" id="554343"/>
    <lineage>
        <taxon>Bacteria</taxon>
        <taxon>Pseudomonadati</taxon>
        <taxon>Pseudomonadota</taxon>
        <taxon>Gammaproteobacteria</taxon>
        <taxon>Moraxellales</taxon>
        <taxon>Moraxellaceae</taxon>
        <taxon>Psychrobacter</taxon>
    </lineage>
</organism>
<dbReference type="HAMAP" id="MF_00037">
    <property type="entry name" value="MurB"/>
    <property type="match status" value="1"/>
</dbReference>
<evidence type="ECO:0000256" key="20">
    <source>
        <dbReference type="HAMAP-Rule" id="MF_00037"/>
    </source>
</evidence>
<reference evidence="22 23" key="1">
    <citation type="submission" date="2015-11" db="EMBL/GenBank/DDBJ databases">
        <title>Permanent draft genome of Psychrobacter piscatorii LQ58.</title>
        <authorList>
            <person name="Zhou M."/>
            <person name="Dong B."/>
            <person name="Liu Q."/>
        </authorList>
    </citation>
    <scope>NUCLEOTIDE SEQUENCE [LARGE SCALE GENOMIC DNA]</scope>
    <source>
        <strain evidence="22 23">LQ58</strain>
    </source>
</reference>
<keyword evidence="12 20" id="KW-0521">NADP</keyword>
<evidence type="ECO:0000256" key="2">
    <source>
        <dbReference type="ARBA" id="ARBA00003921"/>
    </source>
</evidence>
<dbReference type="GO" id="GO:0008762">
    <property type="term" value="F:UDP-N-acetylmuramate dehydrogenase activity"/>
    <property type="evidence" value="ECO:0007669"/>
    <property type="project" value="UniProtKB-UniRule"/>
</dbReference>
<dbReference type="EC" id="1.3.1.98" evidence="6 20"/>
<evidence type="ECO:0000256" key="11">
    <source>
        <dbReference type="ARBA" id="ARBA00022827"/>
    </source>
</evidence>
<evidence type="ECO:0000256" key="18">
    <source>
        <dbReference type="ARBA" id="ARBA00031026"/>
    </source>
</evidence>
<dbReference type="InterPro" id="IPR006094">
    <property type="entry name" value="Oxid_FAD_bind_N"/>
</dbReference>
<sequence>MNIEKNKDLTEFSAYKIKSFCEVAYFPECENDLVELYRNNPDLDFTIIGNGNNILFAKEYYDRPFIIMNGNMNKFSIEENHICAEAGVTLLELSEAALKSNLTGLEAFYDIPSSVGGAIVMNAGNKNTEIKDVLTKVRYLSLEDFEIKEMSNSEIKFCYRSSFFQNNSNNIVLKAWFTLKHGNSSDIYNLMEKEKKIRWEKQPREYPNCGSVFKRPKNKFVGPMLDELNLKGFTIGGAQVSQKHSGFIVNTGSATGEDIILLINEIQRRVKLKFNIELEVEQRIIL</sequence>
<dbReference type="GO" id="GO:0071949">
    <property type="term" value="F:FAD binding"/>
    <property type="evidence" value="ECO:0007669"/>
    <property type="project" value="InterPro"/>
</dbReference>
<comment type="function">
    <text evidence="2 20">Cell wall formation.</text>
</comment>
<dbReference type="SUPFAM" id="SSF56176">
    <property type="entry name" value="FAD-binding/transporter-associated domain-like"/>
    <property type="match status" value="1"/>
</dbReference>
<dbReference type="NCBIfam" id="TIGR00179">
    <property type="entry name" value="murB"/>
    <property type="match status" value="1"/>
</dbReference>
<dbReference type="InterPro" id="IPR011601">
    <property type="entry name" value="MurB_C"/>
</dbReference>
<comment type="subcellular location">
    <subcellularLocation>
        <location evidence="3 20">Cytoplasm</location>
    </subcellularLocation>
</comment>
<evidence type="ECO:0000256" key="15">
    <source>
        <dbReference type="ARBA" id="ARBA00023002"/>
    </source>
</evidence>
<dbReference type="Pfam" id="PF01565">
    <property type="entry name" value="FAD_binding_4"/>
    <property type="match status" value="1"/>
</dbReference>
<dbReference type="InterPro" id="IPR003170">
    <property type="entry name" value="MurB"/>
</dbReference>
<comment type="pathway">
    <text evidence="4 20">Cell wall biogenesis; peptidoglycan biosynthesis.</text>
</comment>
<dbReference type="SUPFAM" id="SSF56194">
    <property type="entry name" value="Uridine diphospho-N-Acetylenolpyruvylglucosamine reductase, MurB, C-terminal domain"/>
    <property type="match status" value="1"/>
</dbReference>
<evidence type="ECO:0000259" key="21">
    <source>
        <dbReference type="PROSITE" id="PS51387"/>
    </source>
</evidence>
<keyword evidence="16 20" id="KW-0131">Cell cycle</keyword>
<keyword evidence="11 20" id="KW-0274">FAD</keyword>
<keyword evidence="17 20" id="KW-0961">Cell wall biogenesis/degradation</keyword>
<dbReference type="NCBIfam" id="NF010480">
    <property type="entry name" value="PRK13905.1"/>
    <property type="match status" value="1"/>
</dbReference>
<dbReference type="GO" id="GO:0009252">
    <property type="term" value="P:peptidoglycan biosynthetic process"/>
    <property type="evidence" value="ECO:0007669"/>
    <property type="project" value="UniProtKB-UniRule"/>
</dbReference>
<dbReference type="UniPathway" id="UPA00219"/>
<evidence type="ECO:0000256" key="5">
    <source>
        <dbReference type="ARBA" id="ARBA00010485"/>
    </source>
</evidence>
<evidence type="ECO:0000256" key="8">
    <source>
        <dbReference type="ARBA" id="ARBA00022490"/>
    </source>
</evidence>
<dbReference type="InterPro" id="IPR036318">
    <property type="entry name" value="FAD-bd_PCMH-like_sf"/>
</dbReference>
<feature type="active site" evidence="20">
    <location>
        <position position="281"/>
    </location>
</feature>
<dbReference type="Gene3D" id="3.30.465.10">
    <property type="match status" value="1"/>
</dbReference>
<dbReference type="GO" id="GO:0008360">
    <property type="term" value="P:regulation of cell shape"/>
    <property type="evidence" value="ECO:0007669"/>
    <property type="project" value="UniProtKB-KW"/>
</dbReference>
<protein>
    <recommendedName>
        <fullName evidence="7 20">UDP-N-acetylenolpyruvoylglucosamine reductase</fullName>
        <ecNumber evidence="6 20">1.3.1.98</ecNumber>
    </recommendedName>
    <alternativeName>
        <fullName evidence="18 20">UDP-N-acetylmuramate dehydrogenase</fullName>
    </alternativeName>
</protein>
<keyword evidence="10 20" id="KW-0285">Flavoprotein</keyword>
<keyword evidence="14 20" id="KW-0573">Peptidoglycan synthesis</keyword>
<keyword evidence="8 20" id="KW-0963">Cytoplasm</keyword>
<dbReference type="RefSeq" id="WP_058024370.1">
    <property type="nucleotide sequence ID" value="NZ_LNDJ01000056.1"/>
</dbReference>
<comment type="catalytic activity">
    <reaction evidence="19 20">
        <text>UDP-N-acetyl-alpha-D-muramate + NADP(+) = UDP-N-acetyl-3-O-(1-carboxyvinyl)-alpha-D-glucosamine + NADPH + H(+)</text>
        <dbReference type="Rhea" id="RHEA:12248"/>
        <dbReference type="ChEBI" id="CHEBI:15378"/>
        <dbReference type="ChEBI" id="CHEBI:57783"/>
        <dbReference type="ChEBI" id="CHEBI:58349"/>
        <dbReference type="ChEBI" id="CHEBI:68483"/>
        <dbReference type="ChEBI" id="CHEBI:70757"/>
        <dbReference type="EC" id="1.3.1.98"/>
    </reaction>
</comment>
<evidence type="ECO:0000256" key="7">
    <source>
        <dbReference type="ARBA" id="ARBA00015188"/>
    </source>
</evidence>
<evidence type="ECO:0000256" key="9">
    <source>
        <dbReference type="ARBA" id="ARBA00022618"/>
    </source>
</evidence>
<feature type="active site" evidence="20">
    <location>
        <position position="160"/>
    </location>
</feature>
<keyword evidence="15 20" id="KW-0560">Oxidoreductase</keyword>
<evidence type="ECO:0000256" key="4">
    <source>
        <dbReference type="ARBA" id="ARBA00004752"/>
    </source>
</evidence>
<dbReference type="InterPro" id="IPR016169">
    <property type="entry name" value="FAD-bd_PCMH_sub2"/>
</dbReference>
<evidence type="ECO:0000256" key="16">
    <source>
        <dbReference type="ARBA" id="ARBA00023306"/>
    </source>
</evidence>
<dbReference type="Proteomes" id="UP000051202">
    <property type="component" value="Unassembled WGS sequence"/>
</dbReference>
<evidence type="ECO:0000256" key="13">
    <source>
        <dbReference type="ARBA" id="ARBA00022960"/>
    </source>
</evidence>
<dbReference type="GO" id="GO:0071555">
    <property type="term" value="P:cell wall organization"/>
    <property type="evidence" value="ECO:0007669"/>
    <property type="project" value="UniProtKB-KW"/>
</dbReference>
<dbReference type="Pfam" id="PF02873">
    <property type="entry name" value="MurB_C"/>
    <property type="match status" value="1"/>
</dbReference>
<evidence type="ECO:0000256" key="14">
    <source>
        <dbReference type="ARBA" id="ARBA00022984"/>
    </source>
</evidence>
<keyword evidence="23" id="KW-1185">Reference proteome</keyword>
<gene>
    <name evidence="20" type="primary">murB</name>
    <name evidence="22" type="ORF">AS194_06775</name>
</gene>
<comment type="cofactor">
    <cofactor evidence="1 20">
        <name>FAD</name>
        <dbReference type="ChEBI" id="CHEBI:57692"/>
    </cofactor>
</comment>
<dbReference type="Gene3D" id="3.30.43.10">
    <property type="entry name" value="Uridine Diphospho-n-acetylenolpyruvylglucosamine Reductase, domain 2"/>
    <property type="match status" value="1"/>
</dbReference>
<dbReference type="PANTHER" id="PTHR21071:SF4">
    <property type="entry name" value="UDP-N-ACETYLENOLPYRUVOYLGLUCOSAMINE REDUCTASE"/>
    <property type="match status" value="1"/>
</dbReference>
<evidence type="ECO:0000256" key="12">
    <source>
        <dbReference type="ARBA" id="ARBA00022857"/>
    </source>
</evidence>
<evidence type="ECO:0000313" key="22">
    <source>
        <dbReference type="EMBL" id="KRU22870.1"/>
    </source>
</evidence>
<feature type="domain" description="FAD-binding PCMH-type" evidence="21">
    <location>
        <begin position="17"/>
        <end position="182"/>
    </location>
</feature>
<dbReference type="PROSITE" id="PS51387">
    <property type="entry name" value="FAD_PCMH"/>
    <property type="match status" value="1"/>
</dbReference>
<dbReference type="STRING" id="554343.AS194_06775"/>
<feature type="active site" description="Proton donor" evidence="20">
    <location>
        <position position="211"/>
    </location>
</feature>
<dbReference type="AlphaFoldDB" id="A0A0T6DT88"/>
<keyword evidence="13 20" id="KW-0133">Cell shape</keyword>
<evidence type="ECO:0000256" key="6">
    <source>
        <dbReference type="ARBA" id="ARBA00012518"/>
    </source>
</evidence>
<dbReference type="GO" id="GO:0051301">
    <property type="term" value="P:cell division"/>
    <property type="evidence" value="ECO:0007669"/>
    <property type="project" value="UniProtKB-KW"/>
</dbReference>
<evidence type="ECO:0000313" key="23">
    <source>
        <dbReference type="Proteomes" id="UP000051202"/>
    </source>
</evidence>
<accession>A0A0T6DT88</accession>
<evidence type="ECO:0000256" key="19">
    <source>
        <dbReference type="ARBA" id="ARBA00048914"/>
    </source>
</evidence>
<proteinExistence type="inferred from homology"/>
<evidence type="ECO:0000256" key="10">
    <source>
        <dbReference type="ARBA" id="ARBA00022630"/>
    </source>
</evidence>
<comment type="similarity">
    <text evidence="5 20">Belongs to the MurB family.</text>
</comment>